<gene>
    <name evidence="1" type="ORF">KAM343_41950</name>
    <name evidence="2" type="ORF">KAM348_38100</name>
    <name evidence="3" type="ORF">KAM351_40020</name>
</gene>
<dbReference type="EMBL" id="BPNN01000089">
    <property type="protein sequence ID" value="GJA65391.1"/>
    <property type="molecule type" value="Genomic_DNA"/>
</dbReference>
<evidence type="ECO:0000313" key="3">
    <source>
        <dbReference type="EMBL" id="GJA65391.1"/>
    </source>
</evidence>
<dbReference type="EMBL" id="BPNL01000067">
    <property type="protein sequence ID" value="GJA56387.1"/>
    <property type="molecule type" value="Genomic_DNA"/>
</dbReference>
<dbReference type="AlphaFoldDB" id="A0AA37CS83"/>
<comment type="caution">
    <text evidence="3">The sequence shown here is derived from an EMBL/GenBank/DDBJ whole genome shotgun (WGS) entry which is preliminary data.</text>
</comment>
<proteinExistence type="predicted"/>
<evidence type="ECO:0000313" key="4">
    <source>
        <dbReference type="Proteomes" id="UP000886934"/>
    </source>
</evidence>
<dbReference type="EMBL" id="BPNI01000164">
    <property type="protein sequence ID" value="GJA43399.1"/>
    <property type="molecule type" value="Genomic_DNA"/>
</dbReference>
<evidence type="ECO:0000313" key="1">
    <source>
        <dbReference type="EMBL" id="GJA43399.1"/>
    </source>
</evidence>
<sequence length="74" mass="8454">MDAMTLIAHIVLDPGLLQPTHYHFRAGDIHHFHDTVEIKGRSLNQFSDNQKHTGRIPVVSLLFDRPCAYTQPFS</sequence>
<evidence type="ECO:0000313" key="2">
    <source>
        <dbReference type="EMBL" id="GJA56387.1"/>
    </source>
</evidence>
<protein>
    <submittedName>
        <fullName evidence="3">Uncharacterized protein</fullName>
    </submittedName>
</protein>
<dbReference type="Proteomes" id="UP000887009">
    <property type="component" value="Unassembled WGS sequence"/>
</dbReference>
<organism evidence="3 4">
    <name type="scientific">Aeromonas caviae</name>
    <name type="common">Aeromonas punctata</name>
    <dbReference type="NCBI Taxonomy" id="648"/>
    <lineage>
        <taxon>Bacteria</taxon>
        <taxon>Pseudomonadati</taxon>
        <taxon>Pseudomonadota</taxon>
        <taxon>Gammaproteobacteria</taxon>
        <taxon>Aeromonadales</taxon>
        <taxon>Aeromonadaceae</taxon>
        <taxon>Aeromonas</taxon>
    </lineage>
</organism>
<accession>A0AA37CS83</accession>
<dbReference type="Proteomes" id="UP000886934">
    <property type="component" value="Unassembled WGS sequence"/>
</dbReference>
<name>A0AA37CS83_AERCA</name>
<reference evidence="3" key="1">
    <citation type="submission" date="2021-07" db="EMBL/GenBank/DDBJ databases">
        <title>Draft genome sequence of carbapenem-resistant Aeromonas spp. in Japan.</title>
        <authorList>
            <person name="Maehana S."/>
            <person name="Suzuki M."/>
            <person name="Kitasato H."/>
        </authorList>
    </citation>
    <scope>NUCLEOTIDE SEQUENCE</scope>
    <source>
        <strain evidence="1">KAM343</strain>
        <strain evidence="2">KAM348</strain>
        <strain evidence="3">KAM351</strain>
    </source>
</reference>
<dbReference type="Proteomes" id="UP000886939">
    <property type="component" value="Unassembled WGS sequence"/>
</dbReference>